<dbReference type="InterPro" id="IPR000157">
    <property type="entry name" value="TIR_dom"/>
</dbReference>
<dbReference type="SUPFAM" id="SSF52200">
    <property type="entry name" value="Toll/Interleukin receptor TIR domain"/>
    <property type="match status" value="1"/>
</dbReference>
<sequence length="184" mass="22270">MRQRERCYKQYEYDIYISMDDGNELLLRGMLHRFCPALKTHGYKVNFPPRDMSVGCFREEVIRETIERSRCVIGFITLSFAREMDEWMALEWRIAWQQYISVYDRKLICINYDQLRYRDIEWPILQKFLRWGTCIDFCTRQKFSKTCMDEVGNPGGSMNMLKVSKPKFNPLEIYFERKPASFNE</sequence>
<feature type="domain" description="TIR" evidence="1">
    <location>
        <begin position="11"/>
        <end position="151"/>
    </location>
</feature>
<organism evidence="2 3">
    <name type="scientific">Pinctada imbricata</name>
    <name type="common">Atlantic pearl-oyster</name>
    <name type="synonym">Pinctada martensii</name>
    <dbReference type="NCBI Taxonomy" id="66713"/>
    <lineage>
        <taxon>Eukaryota</taxon>
        <taxon>Metazoa</taxon>
        <taxon>Spiralia</taxon>
        <taxon>Lophotrochozoa</taxon>
        <taxon>Mollusca</taxon>
        <taxon>Bivalvia</taxon>
        <taxon>Autobranchia</taxon>
        <taxon>Pteriomorphia</taxon>
        <taxon>Pterioida</taxon>
        <taxon>Pterioidea</taxon>
        <taxon>Pteriidae</taxon>
        <taxon>Pinctada</taxon>
    </lineage>
</organism>
<comment type="caution">
    <text evidence="2">The sequence shown here is derived from an EMBL/GenBank/DDBJ whole genome shotgun (WGS) entry which is preliminary data.</text>
</comment>
<evidence type="ECO:0000313" key="3">
    <source>
        <dbReference type="Proteomes" id="UP001186944"/>
    </source>
</evidence>
<dbReference type="InterPro" id="IPR035897">
    <property type="entry name" value="Toll_tir_struct_dom_sf"/>
</dbReference>
<gene>
    <name evidence="2" type="ORF">FSP39_021750</name>
</gene>
<evidence type="ECO:0000259" key="1">
    <source>
        <dbReference type="PROSITE" id="PS50104"/>
    </source>
</evidence>
<reference evidence="2" key="1">
    <citation type="submission" date="2019-08" db="EMBL/GenBank/DDBJ databases">
        <title>The improved chromosome-level genome for the pearl oyster Pinctada fucata martensii using PacBio sequencing and Hi-C.</title>
        <authorList>
            <person name="Zheng Z."/>
        </authorList>
    </citation>
    <scope>NUCLEOTIDE SEQUENCE</scope>
    <source>
        <strain evidence="2">ZZ-2019</strain>
        <tissue evidence="2">Adductor muscle</tissue>
    </source>
</reference>
<dbReference type="Pfam" id="PF13676">
    <property type="entry name" value="TIR_2"/>
    <property type="match status" value="1"/>
</dbReference>
<evidence type="ECO:0000313" key="2">
    <source>
        <dbReference type="EMBL" id="KAK3083401.1"/>
    </source>
</evidence>
<proteinExistence type="predicted"/>
<dbReference type="EMBL" id="VSWD01000014">
    <property type="protein sequence ID" value="KAK3083401.1"/>
    <property type="molecule type" value="Genomic_DNA"/>
</dbReference>
<protein>
    <recommendedName>
        <fullName evidence="1">TIR domain-containing protein</fullName>
    </recommendedName>
</protein>
<dbReference type="GO" id="GO:0007165">
    <property type="term" value="P:signal transduction"/>
    <property type="evidence" value="ECO:0007669"/>
    <property type="project" value="InterPro"/>
</dbReference>
<name>A0AA89BIA8_PINIB</name>
<accession>A0AA89BIA8</accession>
<dbReference type="PROSITE" id="PS50104">
    <property type="entry name" value="TIR"/>
    <property type="match status" value="1"/>
</dbReference>
<dbReference type="Gene3D" id="3.40.50.10140">
    <property type="entry name" value="Toll/interleukin-1 receptor homology (TIR) domain"/>
    <property type="match status" value="1"/>
</dbReference>
<keyword evidence="3" id="KW-1185">Reference proteome</keyword>
<dbReference type="AlphaFoldDB" id="A0AA89BIA8"/>
<dbReference type="Proteomes" id="UP001186944">
    <property type="component" value="Unassembled WGS sequence"/>
</dbReference>